<evidence type="ECO:0000313" key="3">
    <source>
        <dbReference type="Proteomes" id="UP000291933"/>
    </source>
</evidence>
<protein>
    <submittedName>
        <fullName evidence="2">Uncharacterized protein</fullName>
    </submittedName>
</protein>
<dbReference type="AlphaFoldDB" id="A0A4V2JTE9"/>
<feature type="compositionally biased region" description="Low complexity" evidence="1">
    <location>
        <begin position="32"/>
        <end position="43"/>
    </location>
</feature>
<feature type="region of interest" description="Disordered" evidence="1">
    <location>
        <begin position="1"/>
        <end position="77"/>
    </location>
</feature>
<dbReference type="EMBL" id="SDMR01000003">
    <property type="protein sequence ID" value="TBT95751.1"/>
    <property type="molecule type" value="Genomic_DNA"/>
</dbReference>
<evidence type="ECO:0000313" key="2">
    <source>
        <dbReference type="EMBL" id="TBT95751.1"/>
    </source>
</evidence>
<feature type="compositionally biased region" description="Basic residues" evidence="1">
    <location>
        <begin position="44"/>
        <end position="71"/>
    </location>
</feature>
<proteinExistence type="predicted"/>
<evidence type="ECO:0000256" key="1">
    <source>
        <dbReference type="SAM" id="MobiDB-lite"/>
    </source>
</evidence>
<keyword evidence="3" id="KW-1185">Reference proteome</keyword>
<comment type="caution">
    <text evidence="2">The sequence shown here is derived from an EMBL/GenBank/DDBJ whole genome shotgun (WGS) entry which is preliminary data.</text>
</comment>
<feature type="compositionally biased region" description="Basic residues" evidence="1">
    <location>
        <begin position="1"/>
        <end position="20"/>
    </location>
</feature>
<organism evidence="2 3">
    <name type="scientific">Propioniciclava tarda</name>
    <dbReference type="NCBI Taxonomy" id="433330"/>
    <lineage>
        <taxon>Bacteria</taxon>
        <taxon>Bacillati</taxon>
        <taxon>Actinomycetota</taxon>
        <taxon>Actinomycetes</taxon>
        <taxon>Propionibacteriales</taxon>
        <taxon>Propionibacteriaceae</taxon>
        <taxon>Propioniciclava</taxon>
    </lineage>
</organism>
<reference evidence="2 3" key="1">
    <citation type="submission" date="2019-01" db="EMBL/GenBank/DDBJ databases">
        <title>Lactibacter flavus gen. nov., sp. nov., a novel bacterium of the family Propionibacteriaceae isolated from raw milk and dairy products.</title>
        <authorList>
            <person name="Huptas C."/>
            <person name="Wenning M."/>
            <person name="Breitenwieser F."/>
            <person name="Doll E."/>
            <person name="Von Neubeck M."/>
            <person name="Busse H.-J."/>
            <person name="Scherer S."/>
        </authorList>
    </citation>
    <scope>NUCLEOTIDE SEQUENCE [LARGE SCALE GENOMIC DNA]</scope>
    <source>
        <strain evidence="2 3">DSM 22130</strain>
    </source>
</reference>
<dbReference type="Proteomes" id="UP000291933">
    <property type="component" value="Unassembled WGS sequence"/>
</dbReference>
<gene>
    <name evidence="2" type="ORF">ET996_03965</name>
</gene>
<accession>A0A4V2JTE9</accession>
<name>A0A4V2JTE9_PROTD</name>
<sequence>MWLPRSRRSSSRRNPCRCRRPAWSTGPRWSGSSTRPCRPCVRSRTPRPRRPVPRRSPQPRRKPTRSWRTRAPRPSGS</sequence>